<dbReference type="KEGG" id="fcy:FRACYDRAFT_235871"/>
<feature type="domain" description="CCHC-type" evidence="3">
    <location>
        <begin position="387"/>
        <end position="403"/>
    </location>
</feature>
<name>A0A1E7FNR7_9STRA</name>
<dbReference type="InParanoid" id="A0A1E7FNR7"/>
<dbReference type="Proteomes" id="UP000095751">
    <property type="component" value="Unassembled WGS sequence"/>
</dbReference>
<evidence type="ECO:0000256" key="2">
    <source>
        <dbReference type="SAM" id="MobiDB-lite"/>
    </source>
</evidence>
<keyword evidence="1" id="KW-0479">Metal-binding</keyword>
<keyword evidence="5" id="KW-1185">Reference proteome</keyword>
<feature type="region of interest" description="Disordered" evidence="2">
    <location>
        <begin position="1"/>
        <end position="45"/>
    </location>
</feature>
<dbReference type="PROSITE" id="PS50158">
    <property type="entry name" value="ZF_CCHC"/>
    <property type="match status" value="1"/>
</dbReference>
<dbReference type="InterPro" id="IPR036875">
    <property type="entry name" value="Znf_CCHC_sf"/>
</dbReference>
<keyword evidence="1" id="KW-0862">Zinc</keyword>
<dbReference type="GO" id="GO:0003676">
    <property type="term" value="F:nucleic acid binding"/>
    <property type="evidence" value="ECO:0007669"/>
    <property type="project" value="InterPro"/>
</dbReference>
<evidence type="ECO:0000313" key="5">
    <source>
        <dbReference type="Proteomes" id="UP000095751"/>
    </source>
</evidence>
<feature type="compositionally biased region" description="Acidic residues" evidence="2">
    <location>
        <begin position="981"/>
        <end position="1002"/>
    </location>
</feature>
<feature type="compositionally biased region" description="Low complexity" evidence="2">
    <location>
        <begin position="1218"/>
        <end position="1249"/>
    </location>
</feature>
<gene>
    <name evidence="4" type="ORF">FRACYDRAFT_235871</name>
</gene>
<dbReference type="SUPFAM" id="SSF57756">
    <property type="entry name" value="Retrovirus zinc finger-like domains"/>
    <property type="match status" value="1"/>
</dbReference>
<feature type="compositionally biased region" description="Basic and acidic residues" evidence="2">
    <location>
        <begin position="1"/>
        <end position="13"/>
    </location>
</feature>
<protein>
    <recommendedName>
        <fullName evidence="3">CCHC-type domain-containing protein</fullName>
    </recommendedName>
</protein>
<feature type="region of interest" description="Disordered" evidence="2">
    <location>
        <begin position="1218"/>
        <end position="1254"/>
    </location>
</feature>
<reference evidence="4 5" key="1">
    <citation type="submission" date="2016-09" db="EMBL/GenBank/DDBJ databases">
        <title>Extensive genetic diversity and differential bi-allelic expression allows diatom success in the polar Southern Ocean.</title>
        <authorList>
            <consortium name="DOE Joint Genome Institute"/>
            <person name="Mock T."/>
            <person name="Otillar R.P."/>
            <person name="Strauss J."/>
            <person name="Dupont C."/>
            <person name="Frickenhaus S."/>
            <person name="Maumus F."/>
            <person name="Mcmullan M."/>
            <person name="Sanges R."/>
            <person name="Schmutz J."/>
            <person name="Toseland A."/>
            <person name="Valas R."/>
            <person name="Veluchamy A."/>
            <person name="Ward B.J."/>
            <person name="Allen A."/>
            <person name="Barry K."/>
            <person name="Falciatore A."/>
            <person name="Ferrante M."/>
            <person name="Fortunato A.E."/>
            <person name="Gloeckner G."/>
            <person name="Gruber A."/>
            <person name="Hipkin R."/>
            <person name="Janech M."/>
            <person name="Kroth P."/>
            <person name="Leese F."/>
            <person name="Lindquist E."/>
            <person name="Lyon B.R."/>
            <person name="Martin J."/>
            <person name="Mayer C."/>
            <person name="Parker M."/>
            <person name="Quesneville H."/>
            <person name="Raymond J."/>
            <person name="Uhlig C."/>
            <person name="Valentin K.U."/>
            <person name="Worden A.Z."/>
            <person name="Armbrust E.V."/>
            <person name="Bowler C."/>
            <person name="Green B."/>
            <person name="Moulton V."/>
            <person name="Van Oosterhout C."/>
            <person name="Grigoriev I."/>
        </authorList>
    </citation>
    <scope>NUCLEOTIDE SEQUENCE [LARGE SCALE GENOMIC DNA]</scope>
    <source>
        <strain evidence="4 5">CCMP1102</strain>
    </source>
</reference>
<feature type="compositionally biased region" description="Polar residues" evidence="2">
    <location>
        <begin position="968"/>
        <end position="980"/>
    </location>
</feature>
<organism evidence="4 5">
    <name type="scientific">Fragilariopsis cylindrus CCMP1102</name>
    <dbReference type="NCBI Taxonomy" id="635003"/>
    <lineage>
        <taxon>Eukaryota</taxon>
        <taxon>Sar</taxon>
        <taxon>Stramenopiles</taxon>
        <taxon>Ochrophyta</taxon>
        <taxon>Bacillariophyta</taxon>
        <taxon>Bacillariophyceae</taxon>
        <taxon>Bacillariophycidae</taxon>
        <taxon>Bacillariales</taxon>
        <taxon>Bacillariaceae</taxon>
        <taxon>Fragilariopsis</taxon>
    </lineage>
</organism>
<proteinExistence type="predicted"/>
<dbReference type="InterPro" id="IPR001878">
    <property type="entry name" value="Znf_CCHC"/>
</dbReference>
<feature type="compositionally biased region" description="Basic residues" evidence="2">
    <location>
        <begin position="27"/>
        <end position="39"/>
    </location>
</feature>
<dbReference type="GO" id="GO:0008270">
    <property type="term" value="F:zinc ion binding"/>
    <property type="evidence" value="ECO:0007669"/>
    <property type="project" value="UniProtKB-KW"/>
</dbReference>
<accession>A0A1E7FNR7</accession>
<sequence>MGTEPPAEKKEPPTTEQSAQSDDRSSKPKGYRGNRRYGKAKANNNKDTITTKAKFKGAITDLEGYYFDTGPTQAHDYKKTHRKISTYTGTKYSAEVMQSLEEMKLHDWTTGMPKKPILSDFDTETVDEDVDTKKKTVKIVKATTIPAEYLDRYLHKIKTHCKREDKFETDMQLCYTVIHGQCTDDMIHELKCQKKYEMIRLLFDPIGLLELLQRISYNYQAQDFPLMAIAKAQEAIYSEKQSQSESNIDYLQTFKNKAIVLEAVGGNIVNVGVNRYMAETIYDKEYAKCTNDEKAECNIKGKEAMLATVFMMKADKGRYSKLLTDLHDDHLKGYSPYPLTLADAQKLLLNYSGNNKQKGKKNEESNDVSDLAFAQDGGSGGYTFTGKCFICDKEGHRAYYCPDKGKNARNNTNAKANESKTETAAVTTDNVVQEDLGCTTHQIYADDMELSFCTQGAVGVFDYEKACNQVFSQMVMASIEINPWWVLLDNCSTVNIFSNRRMLTNIRRSNMYVDVKCNAGSRKTNWIGDFPGLPEPVWLDEEGRCNILSMKRVKKYYRIIYDSDNGQGFIVTHREKGTSRAFFESKKGLHYSDFSTHPKSTHVFATTSVKKQMAKFSRKDVKRAELARRLHNSTGPMSLNEYISAVSTGQIHNCPVTPTDIKVAEIIYGPSEMCLRGKTTRKTTKNVRMEPIQIPISISEKYKNVTLAVDIMFVRGFRFLVSVSEHIVFGTVNYLPNAKIVTIASSFERICNLYKTRGFRVTIAMMDGQFEPLQGRMPKGVLLQVISADVHVGLIERYIRTTKERTRCVICVLPYKHYPFVMVQEIVAGAVFWLNVFPPKSGVSKTFGPRAIILGTHIDYKRHCMMECGQYVETHETTNNSMNERTCPAIFLRTNGNEQGGAFFMSLRTGKRLNRQHWTQLPMPDTVVATVHTLANTRIVGLPFENRRRQLIEDTVADENHDSAGVIENNNSNDNTGTVENETDDESDTEDDDDSGDSDDDSSMQSLQERTYGYDSVIVETVKEEEEETIEEPPIRTKQTKGVPTNTTRTRANRRVKQRHLRKDFVYANSDFVYTNYSSSLTHSQSHLTRTIEHVHAMHSLVNFGQVMTPGIKNVVMGLAMAQQYHVNKGLKVFGDKGREAVMKEMKQLDDLEMLEDIPDDIDGEKKFPAQEHLFKVNEEGVKLDEAKRVIVHRRRHVLELLSKGTIVSQSIIMMPSTTLSSDDSQDADASPATTTTSTAAATTSASATPEEDEIAAAEAAATRKQRMIERRQLMDASRSSNNRQSYLDLSKQRAFLYNTTPKAITCPTKIPCL</sequence>
<dbReference type="OrthoDB" id="44654at2759"/>
<evidence type="ECO:0000313" key="4">
    <source>
        <dbReference type="EMBL" id="OEU19808.1"/>
    </source>
</evidence>
<evidence type="ECO:0000256" key="1">
    <source>
        <dbReference type="PROSITE-ProRule" id="PRU00047"/>
    </source>
</evidence>
<dbReference type="EMBL" id="KV784355">
    <property type="protein sequence ID" value="OEU19808.1"/>
    <property type="molecule type" value="Genomic_DNA"/>
</dbReference>
<evidence type="ECO:0000259" key="3">
    <source>
        <dbReference type="PROSITE" id="PS50158"/>
    </source>
</evidence>
<keyword evidence="1" id="KW-0863">Zinc-finger</keyword>
<feature type="region of interest" description="Disordered" evidence="2">
    <location>
        <begin position="957"/>
        <end position="1057"/>
    </location>
</feature>